<evidence type="ECO:0000313" key="1">
    <source>
        <dbReference type="EMBL" id="PNT98625.1"/>
    </source>
</evidence>
<dbReference type="EMBL" id="NIOJ01000026">
    <property type="protein sequence ID" value="PNT98625.1"/>
    <property type="molecule type" value="Genomic_DNA"/>
</dbReference>
<sequence>MGYEHDRVVPGLINERDLGKIREAVCVQVEKVFDSCREKDCIENAPVLFPDSAKMRWIINNAVNVKCRRAEVLDVFADIEPVPFKRGFFTVDIKFFIGVTLDFFLPRRPGTVPTSVAGTDIIQRTGVILFDKKVILFGSEGNVKIFRARFVEGDVDEPISHRVQQGNQPISKVEVAEPICLDADIQDIRDKLFENCCCVSNLPRNVAELLRNYDDDGDTRDIRDEELPTRRVVATVGLFSIIKLVRLVQLLIPAFSYCPTNKECIAATEENPCELFDTIEFPLDEFFPPQIFDFPGAVEAEEDMKGKKGRGEQ</sequence>
<organism evidence="1 2">
    <name type="scientific">Clostridium thermosuccinogenes</name>
    <dbReference type="NCBI Taxonomy" id="84032"/>
    <lineage>
        <taxon>Bacteria</taxon>
        <taxon>Bacillati</taxon>
        <taxon>Bacillota</taxon>
        <taxon>Clostridia</taxon>
        <taxon>Eubacteriales</taxon>
        <taxon>Clostridiaceae</taxon>
        <taxon>Clostridium</taxon>
    </lineage>
</organism>
<comment type="caution">
    <text evidence="1">The sequence shown here is derived from an EMBL/GenBank/DDBJ whole genome shotgun (WGS) entry which is preliminary data.</text>
</comment>
<dbReference type="AlphaFoldDB" id="A0A2K2FDD5"/>
<name>A0A2K2FDD5_9CLOT</name>
<gene>
    <name evidence="1" type="ORF">CDQ84_10845</name>
</gene>
<keyword evidence="2" id="KW-1185">Reference proteome</keyword>
<dbReference type="RefSeq" id="WP_103081763.1">
    <property type="nucleotide sequence ID" value="NZ_CP021850.1"/>
</dbReference>
<evidence type="ECO:0000313" key="2">
    <source>
        <dbReference type="Proteomes" id="UP000236151"/>
    </source>
</evidence>
<reference evidence="1 2" key="1">
    <citation type="submission" date="2017-06" db="EMBL/GenBank/DDBJ databases">
        <title>Investigating the central metabolism of Clostridium thermosuccinogenes.</title>
        <authorList>
            <person name="Koendjbiharie J.G."/>
            <person name="van Kranenburg R."/>
        </authorList>
    </citation>
    <scope>NUCLEOTIDE SEQUENCE [LARGE SCALE GENOMIC DNA]</scope>
    <source>
        <strain evidence="1 2">DSM 5806</strain>
    </source>
</reference>
<accession>A0A2K2FDD5</accession>
<proteinExistence type="predicted"/>
<dbReference type="Proteomes" id="UP000236151">
    <property type="component" value="Unassembled WGS sequence"/>
</dbReference>
<dbReference type="OrthoDB" id="1733421at2"/>
<dbReference type="KEGG" id="cthd:CDO33_01455"/>
<protein>
    <submittedName>
        <fullName evidence="1">Uncharacterized protein</fullName>
    </submittedName>
</protein>